<evidence type="ECO:0000256" key="1">
    <source>
        <dbReference type="SAM" id="MobiDB-lite"/>
    </source>
</evidence>
<feature type="domain" description="Peptidase M13 C-terminal" evidence="4">
    <location>
        <begin position="961"/>
        <end position="1044"/>
    </location>
</feature>
<dbReference type="GO" id="GO:0016485">
    <property type="term" value="P:protein processing"/>
    <property type="evidence" value="ECO:0007669"/>
    <property type="project" value="TreeGrafter"/>
</dbReference>
<dbReference type="AlphaFoldDB" id="A0A9D4Q7M5"/>
<keyword evidence="2" id="KW-1133">Transmembrane helix</keyword>
<evidence type="ECO:0000313" key="5">
    <source>
        <dbReference type="EMBL" id="KAH7969561.1"/>
    </source>
</evidence>
<dbReference type="PROSITE" id="PS51885">
    <property type="entry name" value="NEPRILYSIN"/>
    <property type="match status" value="1"/>
</dbReference>
<gene>
    <name evidence="5" type="ORF">HPB52_019432</name>
</gene>
<feature type="region of interest" description="Disordered" evidence="1">
    <location>
        <begin position="230"/>
        <end position="488"/>
    </location>
</feature>
<keyword evidence="6" id="KW-1185">Reference proteome</keyword>
<dbReference type="EMBL" id="JABSTV010001248">
    <property type="protein sequence ID" value="KAH7969561.1"/>
    <property type="molecule type" value="Genomic_DNA"/>
</dbReference>
<name>A0A9D4Q7M5_RHISA</name>
<sequence length="1049" mass="113288">MIIVIISFLAIVKNMAAGFLTRRPSWFRSIVGLPRQHSQALPGSIAVAVRPQQEAGVQAPPASLYPLPMVPPRLLPLDSPNAAPPQIPAPGPEPVTTSTMPAPHLDTAASFLREQPRVPQAFFSPHDAGAVTNQPSPVPLGQAIAPALRRSFRCSSLWEPAEPRMVHGPLMPAENTWLVVNDNFLKCGDDGPQEQGGDAPAFCQFFIFLFLTAATVLIMCLLLFESSFKTPTSEDTSESTTGGYASFRLESMKPEESSKTVGKRASRSSIGTGSYHLSRPVSTTTSTPVGPQKDAAGQGGPGTTEEKPSAAHGAAGRAYHPADPKASRPKEAMKCEGAAEIFDLKNRRNSTSSRRSNSSRSSSRPSRLANDGVGAAEKTAAAVPDQRREEPRTQRQAKKLDCTPVSEGNKDAVEGVPQPSVVSGGQKGYEGPAPLTSGLQTTNRDGELFATKDAGMSEKEVYKSLSTPAQESSMPPIEPSNKSPHLESPHTKRVGVAIFVLATVLIPLLAFMFLLFSNKAGPPSSFPVCSSDGCIGHAAALSVQAEPIPGSLRRLRPVRLRGLEAQVPRPRKLNRRAGTCLCDNDPSSSWHCATRPDQIAMPQPSEQLKEFMRAELGFLMPPGGQVLPTNASVHAQLLKALVVLSGKWLVPLWFRIDLMTRSGSFHVGLSAEPLTQLWHRVQNSINRAHYQRYVQLFIEVIYDNGSVSGGASDSYLRFLRSRSAYANVFKQLSASFREQHPLPVDGRISDLPYFVPMFSAKDWASALSAAYDAMVHESTAVYVSSRGLLDSMKTVLSSFSSLELLYHTTWWFLEQIGTFTSNRLYAAATATLGAQGKLYLKVLCAVQDCSVVMSWYKAAGLVYSLDTSSLSEYSPGHDVISLATAAAEPPFFYSLSTHAMVFGGLGFAYAVCLLLAMDVTALINAASIADLVVAHDQDHLAEMMTCSDHNEKYEAFPFLPALETTYAAYVQSVRGTEQRRLKGMEDFTGEQVFFMTVCLALCQDDGVGKRASPSCNAAVRNFAPFAAAFSCSHTSAMNPAKKCRFLAGQ</sequence>
<dbReference type="GO" id="GO:0004222">
    <property type="term" value="F:metalloendopeptidase activity"/>
    <property type="evidence" value="ECO:0007669"/>
    <property type="project" value="InterPro"/>
</dbReference>
<dbReference type="VEuPathDB" id="VectorBase:RSAN_040596"/>
<dbReference type="Pfam" id="PF01431">
    <property type="entry name" value="Peptidase_M13"/>
    <property type="match status" value="1"/>
</dbReference>
<organism evidence="5 6">
    <name type="scientific">Rhipicephalus sanguineus</name>
    <name type="common">Brown dog tick</name>
    <name type="synonym">Ixodes sanguineus</name>
    <dbReference type="NCBI Taxonomy" id="34632"/>
    <lineage>
        <taxon>Eukaryota</taxon>
        <taxon>Metazoa</taxon>
        <taxon>Ecdysozoa</taxon>
        <taxon>Arthropoda</taxon>
        <taxon>Chelicerata</taxon>
        <taxon>Arachnida</taxon>
        <taxon>Acari</taxon>
        <taxon>Parasitiformes</taxon>
        <taxon>Ixodida</taxon>
        <taxon>Ixodoidea</taxon>
        <taxon>Ixodidae</taxon>
        <taxon>Rhipicephalinae</taxon>
        <taxon>Rhipicephalus</taxon>
        <taxon>Rhipicephalus</taxon>
    </lineage>
</organism>
<reference evidence="5" key="1">
    <citation type="journal article" date="2020" name="Cell">
        <title>Large-Scale Comparative Analyses of Tick Genomes Elucidate Their Genetic Diversity and Vector Capacities.</title>
        <authorList>
            <consortium name="Tick Genome and Microbiome Consortium (TIGMIC)"/>
            <person name="Jia N."/>
            <person name="Wang J."/>
            <person name="Shi W."/>
            <person name="Du L."/>
            <person name="Sun Y."/>
            <person name="Zhan W."/>
            <person name="Jiang J.F."/>
            <person name="Wang Q."/>
            <person name="Zhang B."/>
            <person name="Ji P."/>
            <person name="Bell-Sakyi L."/>
            <person name="Cui X.M."/>
            <person name="Yuan T.T."/>
            <person name="Jiang B.G."/>
            <person name="Yang W.F."/>
            <person name="Lam T.T."/>
            <person name="Chang Q.C."/>
            <person name="Ding S.J."/>
            <person name="Wang X.J."/>
            <person name="Zhu J.G."/>
            <person name="Ruan X.D."/>
            <person name="Zhao L."/>
            <person name="Wei J.T."/>
            <person name="Ye R.Z."/>
            <person name="Que T.C."/>
            <person name="Du C.H."/>
            <person name="Zhou Y.H."/>
            <person name="Cheng J.X."/>
            <person name="Dai P.F."/>
            <person name="Guo W.B."/>
            <person name="Han X.H."/>
            <person name="Huang E.J."/>
            <person name="Li L.F."/>
            <person name="Wei W."/>
            <person name="Gao Y.C."/>
            <person name="Liu J.Z."/>
            <person name="Shao H.Z."/>
            <person name="Wang X."/>
            <person name="Wang C.C."/>
            <person name="Yang T.C."/>
            <person name="Huo Q.B."/>
            <person name="Li W."/>
            <person name="Chen H.Y."/>
            <person name="Chen S.E."/>
            <person name="Zhou L.G."/>
            <person name="Ni X.B."/>
            <person name="Tian J.H."/>
            <person name="Sheng Y."/>
            <person name="Liu T."/>
            <person name="Pan Y.S."/>
            <person name="Xia L.Y."/>
            <person name="Li J."/>
            <person name="Zhao F."/>
            <person name="Cao W.C."/>
        </authorList>
    </citation>
    <scope>NUCLEOTIDE SEQUENCE</scope>
    <source>
        <strain evidence="5">Rsan-2018</strain>
    </source>
</reference>
<evidence type="ECO:0000259" key="4">
    <source>
        <dbReference type="Pfam" id="PF01431"/>
    </source>
</evidence>
<feature type="compositionally biased region" description="Basic and acidic residues" evidence="1">
    <location>
        <begin position="385"/>
        <end position="401"/>
    </location>
</feature>
<feature type="compositionally biased region" description="Low complexity" evidence="1">
    <location>
        <begin position="349"/>
        <end position="367"/>
    </location>
</feature>
<dbReference type="InterPro" id="IPR018497">
    <property type="entry name" value="Peptidase_M13_C"/>
</dbReference>
<feature type="compositionally biased region" description="Basic and acidic residues" evidence="1">
    <location>
        <begin position="320"/>
        <end position="334"/>
    </location>
</feature>
<evidence type="ECO:0000256" key="2">
    <source>
        <dbReference type="SAM" id="Phobius"/>
    </source>
</evidence>
<keyword evidence="2" id="KW-0472">Membrane</keyword>
<keyword evidence="3" id="KW-0732">Signal</keyword>
<dbReference type="InterPro" id="IPR000718">
    <property type="entry name" value="Peptidase_M13"/>
</dbReference>
<dbReference type="Proteomes" id="UP000821837">
    <property type="component" value="Unassembled WGS sequence"/>
</dbReference>
<feature type="compositionally biased region" description="Low complexity" evidence="1">
    <location>
        <begin position="280"/>
        <end position="289"/>
    </location>
</feature>
<accession>A0A9D4Q7M5</accession>
<proteinExistence type="predicted"/>
<dbReference type="Gene3D" id="3.40.390.10">
    <property type="entry name" value="Collagenase (Catalytic Domain)"/>
    <property type="match status" value="1"/>
</dbReference>
<dbReference type="PANTHER" id="PTHR11733">
    <property type="entry name" value="ZINC METALLOPROTEASE FAMILY M13 NEPRILYSIN-RELATED"/>
    <property type="match status" value="1"/>
</dbReference>
<dbReference type="VEuPathDB" id="VectorBase:RSAN_042870"/>
<feature type="compositionally biased region" description="Low complexity" evidence="1">
    <location>
        <begin position="230"/>
        <end position="241"/>
    </location>
</feature>
<feature type="compositionally biased region" description="Polar residues" evidence="1">
    <location>
        <begin position="464"/>
        <end position="473"/>
    </location>
</feature>
<dbReference type="SUPFAM" id="SSF55486">
    <property type="entry name" value="Metalloproteases ('zincins'), catalytic domain"/>
    <property type="match status" value="1"/>
</dbReference>
<feature type="transmembrane region" description="Helical" evidence="2">
    <location>
        <begin position="205"/>
        <end position="224"/>
    </location>
</feature>
<keyword evidence="2" id="KW-0812">Transmembrane</keyword>
<dbReference type="PANTHER" id="PTHR11733:SF241">
    <property type="entry name" value="GH26575P-RELATED"/>
    <property type="match status" value="1"/>
</dbReference>
<feature type="signal peptide" evidence="3">
    <location>
        <begin position="1"/>
        <end position="17"/>
    </location>
</feature>
<evidence type="ECO:0000256" key="3">
    <source>
        <dbReference type="SAM" id="SignalP"/>
    </source>
</evidence>
<feature type="transmembrane region" description="Helical" evidence="2">
    <location>
        <begin position="494"/>
        <end position="516"/>
    </location>
</feature>
<feature type="chain" id="PRO_5039609310" description="Peptidase M13 C-terminal domain-containing protein" evidence="3">
    <location>
        <begin position="18"/>
        <end position="1049"/>
    </location>
</feature>
<dbReference type="InterPro" id="IPR024079">
    <property type="entry name" value="MetalloPept_cat_dom_sf"/>
</dbReference>
<reference evidence="5" key="2">
    <citation type="submission" date="2021-09" db="EMBL/GenBank/DDBJ databases">
        <authorList>
            <person name="Jia N."/>
            <person name="Wang J."/>
            <person name="Shi W."/>
            <person name="Du L."/>
            <person name="Sun Y."/>
            <person name="Zhan W."/>
            <person name="Jiang J."/>
            <person name="Wang Q."/>
            <person name="Zhang B."/>
            <person name="Ji P."/>
            <person name="Sakyi L.B."/>
            <person name="Cui X."/>
            <person name="Yuan T."/>
            <person name="Jiang B."/>
            <person name="Yang W."/>
            <person name="Lam T.T.-Y."/>
            <person name="Chang Q."/>
            <person name="Ding S."/>
            <person name="Wang X."/>
            <person name="Zhu J."/>
            <person name="Ruan X."/>
            <person name="Zhao L."/>
            <person name="Wei J."/>
            <person name="Que T."/>
            <person name="Du C."/>
            <person name="Cheng J."/>
            <person name="Dai P."/>
            <person name="Han X."/>
            <person name="Huang E."/>
            <person name="Gao Y."/>
            <person name="Liu J."/>
            <person name="Shao H."/>
            <person name="Ye R."/>
            <person name="Li L."/>
            <person name="Wei W."/>
            <person name="Wang X."/>
            <person name="Wang C."/>
            <person name="Huo Q."/>
            <person name="Li W."/>
            <person name="Guo W."/>
            <person name="Chen H."/>
            <person name="Chen S."/>
            <person name="Zhou L."/>
            <person name="Zhou L."/>
            <person name="Ni X."/>
            <person name="Tian J."/>
            <person name="Zhou Y."/>
            <person name="Sheng Y."/>
            <person name="Liu T."/>
            <person name="Pan Y."/>
            <person name="Xia L."/>
            <person name="Li J."/>
            <person name="Zhao F."/>
            <person name="Cao W."/>
        </authorList>
    </citation>
    <scope>NUCLEOTIDE SEQUENCE</scope>
    <source>
        <strain evidence="5">Rsan-2018</strain>
        <tissue evidence="5">Larvae</tissue>
    </source>
</reference>
<protein>
    <recommendedName>
        <fullName evidence="4">Peptidase M13 C-terminal domain-containing protein</fullName>
    </recommendedName>
</protein>
<comment type="caution">
    <text evidence="5">The sequence shown here is derived from an EMBL/GenBank/DDBJ whole genome shotgun (WGS) entry which is preliminary data.</text>
</comment>
<dbReference type="GO" id="GO:0005886">
    <property type="term" value="C:plasma membrane"/>
    <property type="evidence" value="ECO:0007669"/>
    <property type="project" value="TreeGrafter"/>
</dbReference>
<evidence type="ECO:0000313" key="6">
    <source>
        <dbReference type="Proteomes" id="UP000821837"/>
    </source>
</evidence>